<sequence length="494" mass="55902">MQKEGWRSTQFQDRYAERERAKLMKEWDEAQVRKSAIWAERLKVKGVVVYHDRMTRESFLKLLPSKSLISMFELKHPFGSKGAVAKELTELCSYATMYYKDILTSRTQGAAITLEVQEGNRHWENTSINFNLSQSGRLDLDRLVTEQEAKEALKAMAKGKVPGCDGLPTELYVELWQTIGGELVEIYNQVLTGGRLASNMCKGVISVLFKKGERSEIRNWRPVSLLNISYKILANILARNQEDSHNRSFGRSWIEKGVLRIRDIRDNFVKNWMASGELKTKLGQLREVQERLATVIEAIPEEWKILMSPESAAYPGTWYTQQEEQGFSLGDLKQTQTEEKRIFQKWNHQKKKKLEVAEPGSQPRLGTMALSQARVIPRDQEGTRAMELVANGKLIAELKLENVGVEGYGKARGERLSVPVKHPEVVARTRWLQLLAMDPAQISEALDQMLLGTTERDPMPKTSINFVAGVNGGDPLRGVAGGKGDESGSEMHKL</sequence>
<gene>
    <name evidence="2" type="ORF">CBR_g37962</name>
</gene>
<dbReference type="Proteomes" id="UP000265515">
    <property type="component" value="Unassembled WGS sequence"/>
</dbReference>
<dbReference type="AlphaFoldDB" id="A0A388LP28"/>
<evidence type="ECO:0000256" key="1">
    <source>
        <dbReference type="SAM" id="MobiDB-lite"/>
    </source>
</evidence>
<evidence type="ECO:0008006" key="4">
    <source>
        <dbReference type="Google" id="ProtNLM"/>
    </source>
</evidence>
<dbReference type="OrthoDB" id="407509at2759"/>
<reference evidence="2 3" key="1">
    <citation type="journal article" date="2018" name="Cell">
        <title>The Chara Genome: Secondary Complexity and Implications for Plant Terrestrialization.</title>
        <authorList>
            <person name="Nishiyama T."/>
            <person name="Sakayama H."/>
            <person name="Vries J.D."/>
            <person name="Buschmann H."/>
            <person name="Saint-Marcoux D."/>
            <person name="Ullrich K.K."/>
            <person name="Haas F.B."/>
            <person name="Vanderstraeten L."/>
            <person name="Becker D."/>
            <person name="Lang D."/>
            <person name="Vosolsobe S."/>
            <person name="Rombauts S."/>
            <person name="Wilhelmsson P.K.I."/>
            <person name="Janitza P."/>
            <person name="Kern R."/>
            <person name="Heyl A."/>
            <person name="Rumpler F."/>
            <person name="Villalobos L.I.A.C."/>
            <person name="Clay J.M."/>
            <person name="Skokan R."/>
            <person name="Toyoda A."/>
            <person name="Suzuki Y."/>
            <person name="Kagoshima H."/>
            <person name="Schijlen E."/>
            <person name="Tajeshwar N."/>
            <person name="Catarino B."/>
            <person name="Hetherington A.J."/>
            <person name="Saltykova A."/>
            <person name="Bonnot C."/>
            <person name="Breuninger H."/>
            <person name="Symeonidi A."/>
            <person name="Radhakrishnan G.V."/>
            <person name="Van Nieuwerburgh F."/>
            <person name="Deforce D."/>
            <person name="Chang C."/>
            <person name="Karol K.G."/>
            <person name="Hedrich R."/>
            <person name="Ulvskov P."/>
            <person name="Glockner G."/>
            <person name="Delwiche C.F."/>
            <person name="Petrasek J."/>
            <person name="Van de Peer Y."/>
            <person name="Friml J."/>
            <person name="Beilby M."/>
            <person name="Dolan L."/>
            <person name="Kohara Y."/>
            <person name="Sugano S."/>
            <person name="Fujiyama A."/>
            <person name="Delaux P.-M."/>
            <person name="Quint M."/>
            <person name="TheiBen G."/>
            <person name="Hagemann M."/>
            <person name="Harholt J."/>
            <person name="Dunand C."/>
            <person name="Zachgo S."/>
            <person name="Langdale J."/>
            <person name="Maumus F."/>
            <person name="Straeten D.V.D."/>
            <person name="Gould S.B."/>
            <person name="Rensing S.A."/>
        </authorList>
    </citation>
    <scope>NUCLEOTIDE SEQUENCE [LARGE SCALE GENOMIC DNA]</scope>
    <source>
        <strain evidence="2 3">S276</strain>
    </source>
</reference>
<organism evidence="2 3">
    <name type="scientific">Chara braunii</name>
    <name type="common">Braun's stonewort</name>
    <dbReference type="NCBI Taxonomy" id="69332"/>
    <lineage>
        <taxon>Eukaryota</taxon>
        <taxon>Viridiplantae</taxon>
        <taxon>Streptophyta</taxon>
        <taxon>Charophyceae</taxon>
        <taxon>Charales</taxon>
        <taxon>Characeae</taxon>
        <taxon>Chara</taxon>
    </lineage>
</organism>
<protein>
    <recommendedName>
        <fullName evidence="4">Reverse transcriptase domain-containing protein</fullName>
    </recommendedName>
</protein>
<feature type="region of interest" description="Disordered" evidence="1">
    <location>
        <begin position="475"/>
        <end position="494"/>
    </location>
</feature>
<evidence type="ECO:0000313" key="2">
    <source>
        <dbReference type="EMBL" id="GBG84087.1"/>
    </source>
</evidence>
<accession>A0A388LP28</accession>
<name>A0A388LP28_CHABU</name>
<evidence type="ECO:0000313" key="3">
    <source>
        <dbReference type="Proteomes" id="UP000265515"/>
    </source>
</evidence>
<dbReference type="EMBL" id="BFEA01000463">
    <property type="protein sequence ID" value="GBG84087.1"/>
    <property type="molecule type" value="Genomic_DNA"/>
</dbReference>
<keyword evidence="3" id="KW-1185">Reference proteome</keyword>
<feature type="compositionally biased region" description="Basic and acidic residues" evidence="1">
    <location>
        <begin position="483"/>
        <end position="494"/>
    </location>
</feature>
<dbReference type="PANTHER" id="PTHR19446">
    <property type="entry name" value="REVERSE TRANSCRIPTASES"/>
    <property type="match status" value="1"/>
</dbReference>
<comment type="caution">
    <text evidence="2">The sequence shown here is derived from an EMBL/GenBank/DDBJ whole genome shotgun (WGS) entry which is preliminary data.</text>
</comment>
<dbReference type="Gramene" id="GBG84087">
    <property type="protein sequence ID" value="GBG84087"/>
    <property type="gene ID" value="CBR_g37962"/>
</dbReference>
<proteinExistence type="predicted"/>